<dbReference type="CDD" id="cd00090">
    <property type="entry name" value="HTH_ARSR"/>
    <property type="match status" value="1"/>
</dbReference>
<proteinExistence type="predicted"/>
<dbReference type="PANTHER" id="PTHR30154">
    <property type="entry name" value="LEUCINE-RESPONSIVE REGULATORY PROTEIN"/>
    <property type="match status" value="1"/>
</dbReference>
<keyword evidence="1" id="KW-0805">Transcription regulation</keyword>
<dbReference type="InterPro" id="IPR011008">
    <property type="entry name" value="Dimeric_a/b-barrel"/>
</dbReference>
<dbReference type="PANTHER" id="PTHR30154:SF17">
    <property type="entry name" value="DNA-BINDING TRANSCRIPTIONAL ACTIVATOR DECR"/>
    <property type="match status" value="1"/>
</dbReference>
<keyword evidence="3" id="KW-0804">Transcription</keyword>
<evidence type="ECO:0000256" key="3">
    <source>
        <dbReference type="ARBA" id="ARBA00023163"/>
    </source>
</evidence>
<dbReference type="InterPro" id="IPR019887">
    <property type="entry name" value="Tscrpt_reg_AsnC/Lrp_C"/>
</dbReference>
<keyword evidence="6" id="KW-1185">Reference proteome</keyword>
<feature type="domain" description="HTH asnC-type" evidence="4">
    <location>
        <begin position="7"/>
        <end position="68"/>
    </location>
</feature>
<dbReference type="SMART" id="SM00344">
    <property type="entry name" value="HTH_ASNC"/>
    <property type="match status" value="1"/>
</dbReference>
<dbReference type="PRINTS" id="PR00033">
    <property type="entry name" value="HTHASNC"/>
</dbReference>
<reference evidence="5 6" key="1">
    <citation type="submission" date="2023-06" db="EMBL/GenBank/DDBJ databases">
        <title>Draft genome sequence of Novosphingobium sp. strain IK01.</title>
        <authorList>
            <person name="Hatamoto M."/>
            <person name="Ikarashi T."/>
            <person name="Yamaguchi T."/>
        </authorList>
    </citation>
    <scope>NUCLEOTIDE SEQUENCE [LARGE SCALE GENOMIC DNA]</scope>
    <source>
        <strain evidence="5 6">IK01</strain>
    </source>
</reference>
<evidence type="ECO:0000256" key="1">
    <source>
        <dbReference type="ARBA" id="ARBA00023015"/>
    </source>
</evidence>
<dbReference type="Proteomes" id="UP001187221">
    <property type="component" value="Unassembled WGS sequence"/>
</dbReference>
<dbReference type="Pfam" id="PF01037">
    <property type="entry name" value="AsnC_trans_reg"/>
    <property type="match status" value="1"/>
</dbReference>
<dbReference type="InterPro" id="IPR011991">
    <property type="entry name" value="ArsR-like_HTH"/>
</dbReference>
<evidence type="ECO:0000313" key="6">
    <source>
        <dbReference type="Proteomes" id="UP001187221"/>
    </source>
</evidence>
<dbReference type="PROSITE" id="PS50956">
    <property type="entry name" value="HTH_ASNC_2"/>
    <property type="match status" value="1"/>
</dbReference>
<gene>
    <name evidence="5" type="ORF">NUTIK01_05500</name>
</gene>
<evidence type="ECO:0000313" key="5">
    <source>
        <dbReference type="EMBL" id="GMM59773.1"/>
    </source>
</evidence>
<sequence length="163" mass="18190">MNTRLTLDDADIRILAALQKDGTLSMAALSERVHLSHSSCWRRLRRLEAAGTITGRVALLDPAKLGLELTAYVSVRTSEHNEEWLRSFARAVEAIPEIVELYRMTGDVDYLMKIRVANIAAYDAVYKKLISMVKLTDVSSAFAMEEMKNTTELPLSTSPCRTG</sequence>
<dbReference type="InterPro" id="IPR036390">
    <property type="entry name" value="WH_DNA-bd_sf"/>
</dbReference>
<dbReference type="InterPro" id="IPR036388">
    <property type="entry name" value="WH-like_DNA-bd_sf"/>
</dbReference>
<dbReference type="InterPro" id="IPR019888">
    <property type="entry name" value="Tscrpt_reg_AsnC-like"/>
</dbReference>
<dbReference type="Pfam" id="PF13412">
    <property type="entry name" value="HTH_24"/>
    <property type="match status" value="1"/>
</dbReference>
<protein>
    <submittedName>
        <fullName evidence="5">Lrp/AsnC family transcriptional regulator</fullName>
    </submittedName>
</protein>
<name>A0ABQ6P3F6_9SPHN</name>
<accession>A0ABQ6P3F6</accession>
<dbReference type="Gene3D" id="1.10.10.10">
    <property type="entry name" value="Winged helix-like DNA-binding domain superfamily/Winged helix DNA-binding domain"/>
    <property type="match status" value="1"/>
</dbReference>
<dbReference type="EMBL" id="BTFW01000001">
    <property type="protein sequence ID" value="GMM59773.1"/>
    <property type="molecule type" value="Genomic_DNA"/>
</dbReference>
<evidence type="ECO:0000256" key="2">
    <source>
        <dbReference type="ARBA" id="ARBA00023125"/>
    </source>
</evidence>
<keyword evidence="2" id="KW-0238">DNA-binding</keyword>
<dbReference type="InterPro" id="IPR000485">
    <property type="entry name" value="AsnC-type_HTH_dom"/>
</dbReference>
<evidence type="ECO:0000259" key="4">
    <source>
        <dbReference type="PROSITE" id="PS50956"/>
    </source>
</evidence>
<dbReference type="SUPFAM" id="SSF46785">
    <property type="entry name" value="Winged helix' DNA-binding domain"/>
    <property type="match status" value="1"/>
</dbReference>
<dbReference type="Gene3D" id="3.30.70.920">
    <property type="match status" value="1"/>
</dbReference>
<organism evidence="5 6">
    <name type="scientific">Novosphingobium pituita</name>
    <dbReference type="NCBI Taxonomy" id="3056842"/>
    <lineage>
        <taxon>Bacteria</taxon>
        <taxon>Pseudomonadati</taxon>
        <taxon>Pseudomonadota</taxon>
        <taxon>Alphaproteobacteria</taxon>
        <taxon>Sphingomonadales</taxon>
        <taxon>Sphingomonadaceae</taxon>
        <taxon>Novosphingobium</taxon>
    </lineage>
</organism>
<dbReference type="SUPFAM" id="SSF54909">
    <property type="entry name" value="Dimeric alpha+beta barrel"/>
    <property type="match status" value="1"/>
</dbReference>
<dbReference type="RefSeq" id="WP_317973617.1">
    <property type="nucleotide sequence ID" value="NZ_BTFW01000001.1"/>
</dbReference>
<comment type="caution">
    <text evidence="5">The sequence shown here is derived from an EMBL/GenBank/DDBJ whole genome shotgun (WGS) entry which is preliminary data.</text>
</comment>